<evidence type="ECO:0000256" key="1">
    <source>
        <dbReference type="SAM" id="Phobius"/>
    </source>
</evidence>
<gene>
    <name evidence="2" type="ORF">VXC91_28985</name>
</gene>
<sequence length="177" mass="18437">MSRIVIRAGGLGILLFGLFIGGYGMVTLASAVGLSGTGGTLTVSGCRTDADGRHETRRCWGEFSAEDGSDGDPQHELVSDEAQPGDQIEVRDNGTIYMERSAGSVTGTVAIDALAVSLSLIGTLILITGRYPPPNEPAEIRRFTAAVHDLPFGRAALRTCLGAFAAALIGFGLDELL</sequence>
<evidence type="ECO:0000313" key="3">
    <source>
        <dbReference type="Proteomes" id="UP001333996"/>
    </source>
</evidence>
<feature type="transmembrane region" description="Helical" evidence="1">
    <location>
        <begin position="109"/>
        <end position="131"/>
    </location>
</feature>
<keyword evidence="1" id="KW-1133">Transmembrane helix</keyword>
<protein>
    <submittedName>
        <fullName evidence="2">Uncharacterized protein</fullName>
    </submittedName>
</protein>
<comment type="caution">
    <text evidence="2">The sequence shown here is derived from an EMBL/GenBank/DDBJ whole genome shotgun (WGS) entry which is preliminary data.</text>
</comment>
<dbReference type="Proteomes" id="UP001333996">
    <property type="component" value="Unassembled WGS sequence"/>
</dbReference>
<keyword evidence="1" id="KW-0472">Membrane</keyword>
<organism evidence="2 3">
    <name type="scientific">Streptomyces chiangmaiensis</name>
    <dbReference type="NCBI Taxonomy" id="766497"/>
    <lineage>
        <taxon>Bacteria</taxon>
        <taxon>Bacillati</taxon>
        <taxon>Actinomycetota</taxon>
        <taxon>Actinomycetes</taxon>
        <taxon>Kitasatosporales</taxon>
        <taxon>Streptomycetaceae</taxon>
        <taxon>Streptomyces</taxon>
    </lineage>
</organism>
<evidence type="ECO:0000313" key="2">
    <source>
        <dbReference type="EMBL" id="MED7825894.1"/>
    </source>
</evidence>
<accession>A0ABU7FRZ8</accession>
<dbReference type="EMBL" id="JAYWVC010000128">
    <property type="protein sequence ID" value="MED7825894.1"/>
    <property type="molecule type" value="Genomic_DNA"/>
</dbReference>
<reference evidence="2" key="1">
    <citation type="submission" date="2024-01" db="EMBL/GenBank/DDBJ databases">
        <title>First draft genome sequence data of TA4-1, the type strain of Gram-positive actinobacterium Streptomyces chiangmaiensis.</title>
        <authorList>
            <person name="Yasawong M."/>
            <person name="Nantapong N."/>
        </authorList>
    </citation>
    <scope>NUCLEOTIDE SEQUENCE</scope>
    <source>
        <strain evidence="2">TA4-1</strain>
    </source>
</reference>
<keyword evidence="3" id="KW-1185">Reference proteome</keyword>
<proteinExistence type="predicted"/>
<name>A0ABU7FRZ8_9ACTN</name>
<feature type="transmembrane region" description="Helical" evidence="1">
    <location>
        <begin position="152"/>
        <end position="173"/>
    </location>
</feature>
<keyword evidence="1" id="KW-0812">Transmembrane</keyword>
<dbReference type="RefSeq" id="WP_329510301.1">
    <property type="nucleotide sequence ID" value="NZ_BAAAYZ010000031.1"/>
</dbReference>